<feature type="compositionally biased region" description="Basic and acidic residues" evidence="5">
    <location>
        <begin position="402"/>
        <end position="414"/>
    </location>
</feature>
<feature type="compositionally biased region" description="Pro residues" evidence="5">
    <location>
        <begin position="305"/>
        <end position="318"/>
    </location>
</feature>
<dbReference type="InterPro" id="IPR000306">
    <property type="entry name" value="Znf_FYVE"/>
</dbReference>
<feature type="compositionally biased region" description="Low complexity" evidence="5">
    <location>
        <begin position="415"/>
        <end position="426"/>
    </location>
</feature>
<evidence type="ECO:0000256" key="2">
    <source>
        <dbReference type="ARBA" id="ARBA00022771"/>
    </source>
</evidence>
<dbReference type="Pfam" id="PF13920">
    <property type="entry name" value="zf-C3HC4_3"/>
    <property type="match status" value="1"/>
</dbReference>
<gene>
    <name evidence="8" type="ORF">HMN09_00239300</name>
</gene>
<evidence type="ECO:0000313" key="9">
    <source>
        <dbReference type="Proteomes" id="UP000613580"/>
    </source>
</evidence>
<feature type="compositionally biased region" description="Pro residues" evidence="5">
    <location>
        <begin position="449"/>
        <end position="463"/>
    </location>
</feature>
<evidence type="ECO:0000256" key="4">
    <source>
        <dbReference type="PROSITE-ProRule" id="PRU00175"/>
    </source>
</evidence>
<proteinExistence type="predicted"/>
<sequence>MSRSRRAITGFQRSSTFSGCSLLTLCWTITMSGLPLLSGPAPVLESTRADATSCRKCSKEFNFILARPRRCNHCGYMYCHSCTDYQAMMPRTATDGASGYDAVNVCAYCIEYLNITAGGRGLLRSLTLAKLKKYISAYNIKGAERAVEKDDLINAILAAKGPNGCLPPANESYYRKYSVPDRSNAPRRGLFSRASGPPTEPPPPPRPNQGSTYEFPRPDLAPDSPPPPRPSSSRPVQPQAQYHNPNDTYHSQAHFNGYRHGPPPAAPHATRPNTNGPRPSRSSHNLNAAANNAAPRARAASSAHPTPPPRPPSVPPPSLEDLLAMAPESVSALPVHALKAILFANHVQLGQGALEKGDLVKKVVDLVEQERRERERRQREEEEEEQARIEQQRVMMEQFNRQQREREERQRAEAAAEAAASAAAAEGNPWGSTPPPYVPTDDSHHPSPESTPSPAPSPVPPRPAAAHVERSGLCVICQDQEANIAIVDCGHLAMCRECSELVMNSSRECPLCRTRIVTEARLLRIFRS</sequence>
<reference evidence="8" key="1">
    <citation type="submission" date="2020-05" db="EMBL/GenBank/DDBJ databases">
        <title>Mycena genomes resolve the evolution of fungal bioluminescence.</title>
        <authorList>
            <person name="Tsai I.J."/>
        </authorList>
    </citation>
    <scope>NUCLEOTIDE SEQUENCE</scope>
    <source>
        <strain evidence="8">110903Hualien_Pintung</strain>
    </source>
</reference>
<dbReference type="InterPro" id="IPR017455">
    <property type="entry name" value="Znf_FYVE-rel"/>
</dbReference>
<feature type="domain" description="FYVE-type" evidence="7">
    <location>
        <begin position="48"/>
        <end position="114"/>
    </location>
</feature>
<dbReference type="PROSITE" id="PS50089">
    <property type="entry name" value="ZF_RING_2"/>
    <property type="match status" value="1"/>
</dbReference>
<dbReference type="Gene3D" id="3.30.40.10">
    <property type="entry name" value="Zinc/RING finger domain, C3HC4 (zinc finger)"/>
    <property type="match status" value="2"/>
</dbReference>
<dbReference type="OrthoDB" id="3045089at2759"/>
<evidence type="ECO:0000259" key="6">
    <source>
        <dbReference type="PROSITE" id="PS50089"/>
    </source>
</evidence>
<keyword evidence="3" id="KW-0862">Zinc</keyword>
<dbReference type="InterPro" id="IPR013083">
    <property type="entry name" value="Znf_RING/FYVE/PHD"/>
</dbReference>
<protein>
    <submittedName>
        <fullName evidence="8">RING-finger domain-containing protein</fullName>
    </submittedName>
</protein>
<feature type="compositionally biased region" description="Polar residues" evidence="5">
    <location>
        <begin position="242"/>
        <end position="254"/>
    </location>
</feature>
<dbReference type="SUPFAM" id="SSF57850">
    <property type="entry name" value="RING/U-box"/>
    <property type="match status" value="1"/>
</dbReference>
<dbReference type="EMBL" id="JACAZE010000003">
    <property type="protein sequence ID" value="KAF7319031.1"/>
    <property type="molecule type" value="Genomic_DNA"/>
</dbReference>
<feature type="compositionally biased region" description="Pro residues" evidence="5">
    <location>
        <begin position="198"/>
        <end position="207"/>
    </location>
</feature>
<feature type="compositionally biased region" description="Basic and acidic residues" evidence="5">
    <location>
        <begin position="371"/>
        <end position="391"/>
    </location>
</feature>
<dbReference type="PROSITE" id="PS50178">
    <property type="entry name" value="ZF_FYVE"/>
    <property type="match status" value="1"/>
</dbReference>
<dbReference type="Proteomes" id="UP000613580">
    <property type="component" value="Unassembled WGS sequence"/>
</dbReference>
<evidence type="ECO:0000259" key="7">
    <source>
        <dbReference type="PROSITE" id="PS50178"/>
    </source>
</evidence>
<dbReference type="PANTHER" id="PTHR14879">
    <property type="entry name" value="CASPASE REGULATOR, RING FINGER DOMAIN-CONTAINING"/>
    <property type="match status" value="1"/>
</dbReference>
<feature type="region of interest" description="Disordered" evidence="5">
    <location>
        <begin position="371"/>
        <end position="465"/>
    </location>
</feature>
<dbReference type="SUPFAM" id="SSF57903">
    <property type="entry name" value="FYVE/PHD zinc finger"/>
    <property type="match status" value="1"/>
</dbReference>
<dbReference type="InterPro" id="IPR051728">
    <property type="entry name" value="RING-FYVE_E3_ubiquitin-ligase"/>
</dbReference>
<comment type="caution">
    <text evidence="8">The sequence shown here is derived from an EMBL/GenBank/DDBJ whole genome shotgun (WGS) entry which is preliminary data.</text>
</comment>
<dbReference type="SMART" id="SM00064">
    <property type="entry name" value="FYVE"/>
    <property type="match status" value="1"/>
</dbReference>
<feature type="compositionally biased region" description="Low complexity" evidence="5">
    <location>
        <begin position="231"/>
        <end position="241"/>
    </location>
</feature>
<dbReference type="GO" id="GO:0008270">
    <property type="term" value="F:zinc ion binding"/>
    <property type="evidence" value="ECO:0007669"/>
    <property type="project" value="UniProtKB-KW"/>
</dbReference>
<keyword evidence="2 4" id="KW-0863">Zinc-finger</keyword>
<dbReference type="SMART" id="SM00184">
    <property type="entry name" value="RING"/>
    <property type="match status" value="2"/>
</dbReference>
<evidence type="ECO:0000256" key="5">
    <source>
        <dbReference type="SAM" id="MobiDB-lite"/>
    </source>
</evidence>
<dbReference type="Pfam" id="PF01363">
    <property type="entry name" value="FYVE"/>
    <property type="match status" value="1"/>
</dbReference>
<keyword evidence="9" id="KW-1185">Reference proteome</keyword>
<keyword evidence="1" id="KW-0479">Metal-binding</keyword>
<evidence type="ECO:0000256" key="1">
    <source>
        <dbReference type="ARBA" id="ARBA00022723"/>
    </source>
</evidence>
<feature type="region of interest" description="Disordered" evidence="5">
    <location>
        <begin position="179"/>
        <end position="320"/>
    </location>
</feature>
<accession>A0A8H6TLU6</accession>
<feature type="compositionally biased region" description="Low complexity" evidence="5">
    <location>
        <begin position="280"/>
        <end position="304"/>
    </location>
</feature>
<dbReference type="InterPro" id="IPR011011">
    <property type="entry name" value="Znf_FYVE_PHD"/>
</dbReference>
<name>A0A8H6TLU6_MYCCL</name>
<evidence type="ECO:0000256" key="3">
    <source>
        <dbReference type="ARBA" id="ARBA00022833"/>
    </source>
</evidence>
<organism evidence="8 9">
    <name type="scientific">Mycena chlorophos</name>
    <name type="common">Agaric fungus</name>
    <name type="synonym">Agaricus chlorophos</name>
    <dbReference type="NCBI Taxonomy" id="658473"/>
    <lineage>
        <taxon>Eukaryota</taxon>
        <taxon>Fungi</taxon>
        <taxon>Dikarya</taxon>
        <taxon>Basidiomycota</taxon>
        <taxon>Agaricomycotina</taxon>
        <taxon>Agaricomycetes</taxon>
        <taxon>Agaricomycetidae</taxon>
        <taxon>Agaricales</taxon>
        <taxon>Marasmiineae</taxon>
        <taxon>Mycenaceae</taxon>
        <taxon>Mycena</taxon>
    </lineage>
</organism>
<dbReference type="PANTHER" id="PTHR14879:SF5">
    <property type="entry name" value="RING-TYPE DOMAIN-CONTAINING PROTEIN"/>
    <property type="match status" value="1"/>
</dbReference>
<dbReference type="AlphaFoldDB" id="A0A8H6TLU6"/>
<evidence type="ECO:0000313" key="8">
    <source>
        <dbReference type="EMBL" id="KAF7319031.1"/>
    </source>
</evidence>
<feature type="domain" description="RING-type" evidence="6">
    <location>
        <begin position="474"/>
        <end position="513"/>
    </location>
</feature>
<dbReference type="InterPro" id="IPR001841">
    <property type="entry name" value="Znf_RING"/>
</dbReference>